<reference evidence="4" key="1">
    <citation type="submission" date="2016-10" db="EMBL/GenBank/DDBJ databases">
        <authorList>
            <person name="Varghese N."/>
            <person name="Submissions S."/>
        </authorList>
    </citation>
    <scope>NUCLEOTIDE SEQUENCE [LARGE SCALE GENOMIC DNA]</scope>
    <source>
        <strain evidence="4">CGMCC 4.3516</strain>
    </source>
</reference>
<name>A0A1G7C425_9ACTN</name>
<evidence type="ECO:0000256" key="2">
    <source>
        <dbReference type="SAM" id="Phobius"/>
    </source>
</evidence>
<feature type="region of interest" description="Disordered" evidence="1">
    <location>
        <begin position="136"/>
        <end position="156"/>
    </location>
</feature>
<dbReference type="EMBL" id="FNAD01000018">
    <property type="protein sequence ID" value="SDE34059.1"/>
    <property type="molecule type" value="Genomic_DNA"/>
</dbReference>
<evidence type="ECO:0000313" key="3">
    <source>
        <dbReference type="EMBL" id="SDE34059.1"/>
    </source>
</evidence>
<dbReference type="InterPro" id="IPR011989">
    <property type="entry name" value="ARM-like"/>
</dbReference>
<dbReference type="RefSeq" id="WP_091039973.1">
    <property type="nucleotide sequence ID" value="NZ_FNAD01000018.1"/>
</dbReference>
<feature type="transmembrane region" description="Helical" evidence="2">
    <location>
        <begin position="6"/>
        <end position="25"/>
    </location>
</feature>
<gene>
    <name evidence="3" type="ORF">SAMN05216270_118135</name>
</gene>
<dbReference type="OrthoDB" id="135105at2"/>
<evidence type="ECO:0008006" key="5">
    <source>
        <dbReference type="Google" id="ProtNLM"/>
    </source>
</evidence>
<feature type="transmembrane region" description="Helical" evidence="2">
    <location>
        <begin position="45"/>
        <end position="64"/>
    </location>
</feature>
<keyword evidence="2" id="KW-1133">Transmembrane helix</keyword>
<proteinExistence type="predicted"/>
<protein>
    <recommendedName>
        <fullName evidence="5">NACHT domain-containing protein</fullName>
    </recommendedName>
</protein>
<keyword evidence="2" id="KW-0472">Membrane</keyword>
<dbReference type="SUPFAM" id="SSF52540">
    <property type="entry name" value="P-loop containing nucleoside triphosphate hydrolases"/>
    <property type="match status" value="1"/>
</dbReference>
<dbReference type="Gene3D" id="1.25.10.10">
    <property type="entry name" value="Leucine-rich Repeat Variant"/>
    <property type="match status" value="1"/>
</dbReference>
<feature type="transmembrane region" description="Helical" evidence="2">
    <location>
        <begin position="70"/>
        <end position="89"/>
    </location>
</feature>
<sequence length="1505" mass="165783">MKPEVWVPSLAALLSPLIPLLVARLGGRRAREESGRARPRGGRRAWWTALVAGAAAAALLVWFVPSPWRWLVLVGYLGLTAAVYALVVGRRRRRRRLSPETERFLKQGGWGTAGYPYNRDFLPDLVRVYTKNDLAGSGDAAAPTGSRRSRESAPDLPTSFERLLADPMVRHMAITGEAGTGKTSLLEFWNHDLRLREPSPDDDLSRFVPVLVAARSLVDRSSVGEALGPDGAEALSKPPGVGMTWLVMIDAFDEITDAEARSEVERVVFAAIDEIPAEGASAKFVITSRGLTDDRRRSFDTRGVTEYQLQPFTAEQLREFLIREETSARDIEDRNAAYAAAVAKVDRFLNRWEGHDEILELIRLPLLARVTATIYFQDPDLEVPARRIDIYHDAIEHWISQFCKRMHSEEERYAPALRLLHEWHGAHGGPNPPDADAAVRALLRRLARSYAESGQESVVTIARDLLGVPVWPRDRARTQALLSLLDATGLIHDVKAINPRFLHKSYAEYLAAPDLFGRGDDPEAWDELLRDPDRRIGAVFALAQKDPGRRRDLIDLLDAEGRFPQSAGWIAAEGLCVDPETGRIDEAQRDRLVAGCLRALPAVPTAAWWTLLEALAPIESARDLLVSMVEERRIADWTLLAVARIVARQDARGVDLLRRFATEDRCNLFVRASAADDLVEHERESGLRLLLQFASEESLGARLRVEAMKWLAGHRPAQAVRLLRRLAGDAAQIPEARADAVVQLAEHDRARGARLAKQFANDRYFDEDSRVTMSLCLANLHDPEGVDLLRRFANDSSFGERERVTAAVHLVGFDREAGIDLLRRFAADQVFAHSTQVNAVHWLARSEDRSDTSAMLAHAEDRSKDDSSRLAAARWVLQADPMTGRDLLERFASMTTVALKLRVGAMEDLVDFDQPKWLAALRELALDIGNDVDARIEAAACVNARTPVAGRQLLTAIAAEPELSDVQRVILCQNLIDNSDRSELGTLRRIAEDPAAAGAARVNAAATLVSYTRPGRVVVLRRLAGDPRLRDRDRAHALAYWIESDGKTDPAPLRDLAADGLREGSARVEAAQRLVALSRDDGVRLLASLSADTSLTDEDRFSAAILLTDHDREAGLAIERRLASDPGFTESVRARALLRSSALEPETGLPMLRAFAADRSLPESAAESAAYWLALRDEEAGVRLLRAHAQDTGFDDAARVEAADDLMEFDRDAALRLLEAFGTDAAFNGHARAEALRRLARHDRPVALRHLRALTEHQGEPMLLTALAAEELARFDRDRGRNLLAALAHDRDLPDMVRAYAMTGLARYERSGEAALLRRFAEEGDLGEAARLIALEALLGYDRPTGVALLRATAADTSTDDMYRVAAAGLLADDGDQEGAERYRAFAVDPSIGGVARTIAAWAQSFERKREGMAALAAVRSEADETVRCWVDIALADRDLALRESLAAAYAGLPQDSVDLLRRTAATLTDLNPRLGYRAMSRMKAIEAARAARPGPLDPDGAVGP</sequence>
<evidence type="ECO:0000313" key="4">
    <source>
        <dbReference type="Proteomes" id="UP000198949"/>
    </source>
</evidence>
<dbReference type="STRING" id="58114.SAMN05216270_118135"/>
<accession>A0A1G7C425</accession>
<keyword evidence="2" id="KW-0812">Transmembrane</keyword>
<dbReference type="Proteomes" id="UP000198949">
    <property type="component" value="Unassembled WGS sequence"/>
</dbReference>
<organism evidence="3 4">
    <name type="scientific">Glycomyces harbinensis</name>
    <dbReference type="NCBI Taxonomy" id="58114"/>
    <lineage>
        <taxon>Bacteria</taxon>
        <taxon>Bacillati</taxon>
        <taxon>Actinomycetota</taxon>
        <taxon>Actinomycetes</taxon>
        <taxon>Glycomycetales</taxon>
        <taxon>Glycomycetaceae</taxon>
        <taxon>Glycomyces</taxon>
    </lineage>
</organism>
<keyword evidence="4" id="KW-1185">Reference proteome</keyword>
<dbReference type="InterPro" id="IPR027417">
    <property type="entry name" value="P-loop_NTPase"/>
</dbReference>
<evidence type="ECO:0000256" key="1">
    <source>
        <dbReference type="SAM" id="MobiDB-lite"/>
    </source>
</evidence>